<dbReference type="Pfam" id="PF09498">
    <property type="entry name" value="DUF2388"/>
    <property type="match status" value="1"/>
</dbReference>
<sequence>MMIRRLFSLAPLLALSISANATSFVVTTDTLGSLLAGSTDTSVDVSSSLVDDKIVLAARDDAASFVASQGSIRGVRLEAALQHVRQQLPGLVADDLRLAEAILAH</sequence>
<keyword evidence="1" id="KW-0732">Signal</keyword>
<evidence type="ECO:0000313" key="3">
    <source>
        <dbReference type="Proteomes" id="UP001158058"/>
    </source>
</evidence>
<reference evidence="2" key="1">
    <citation type="submission" date="2022-09" db="EMBL/GenBank/DDBJ databases">
        <title>Intensive care unit water sources are persistently colonized with multi-drug resistant bacteria and are the site of extensive horizontal gene transfer of antibiotic resistance genes.</title>
        <authorList>
            <person name="Diorio-Toth L."/>
        </authorList>
    </citation>
    <scope>NUCLEOTIDE SEQUENCE</scope>
    <source>
        <strain evidence="2">GD04146</strain>
    </source>
</reference>
<dbReference type="NCBIfam" id="TIGR02448">
    <property type="entry name" value="conserverd hypothetical protein"/>
    <property type="match status" value="1"/>
</dbReference>
<dbReference type="InterPro" id="IPR012661">
    <property type="entry name" value="CHP02448"/>
</dbReference>
<evidence type="ECO:0000313" key="2">
    <source>
        <dbReference type="EMBL" id="MDH0142970.1"/>
    </source>
</evidence>
<dbReference type="EMBL" id="JAODZF010000006">
    <property type="protein sequence ID" value="MDH0142970.1"/>
    <property type="molecule type" value="Genomic_DNA"/>
</dbReference>
<protein>
    <submittedName>
        <fullName evidence="2">DUF2388 domain-containing protein</fullName>
    </submittedName>
</protein>
<proteinExistence type="predicted"/>
<organism evidence="2 3">
    <name type="scientific">Aquipseudomonas alcaligenes</name>
    <name type="common">Pseudomonas alcaligenes</name>
    <dbReference type="NCBI Taxonomy" id="43263"/>
    <lineage>
        <taxon>Bacteria</taxon>
        <taxon>Pseudomonadati</taxon>
        <taxon>Pseudomonadota</taxon>
        <taxon>Gammaproteobacteria</taxon>
        <taxon>Pseudomonadales</taxon>
        <taxon>Pseudomonadaceae</taxon>
        <taxon>Aquipseudomonas</taxon>
    </lineage>
</organism>
<dbReference type="Proteomes" id="UP001158058">
    <property type="component" value="Unassembled WGS sequence"/>
</dbReference>
<dbReference type="RefSeq" id="WP_280001644.1">
    <property type="nucleotide sequence ID" value="NZ_JAODZF010000006.1"/>
</dbReference>
<dbReference type="AlphaFoldDB" id="A0AB73I0F5"/>
<name>A0AB73I0F5_AQUAC</name>
<evidence type="ECO:0000256" key="1">
    <source>
        <dbReference type="SAM" id="SignalP"/>
    </source>
</evidence>
<comment type="caution">
    <text evidence="2">The sequence shown here is derived from an EMBL/GenBank/DDBJ whole genome shotgun (WGS) entry which is preliminary data.</text>
</comment>
<gene>
    <name evidence="2" type="ORF">N7380_11620</name>
</gene>
<feature type="signal peptide" evidence="1">
    <location>
        <begin position="1"/>
        <end position="21"/>
    </location>
</feature>
<feature type="chain" id="PRO_5044506295" evidence="1">
    <location>
        <begin position="22"/>
        <end position="105"/>
    </location>
</feature>
<accession>A0AB73I0F5</accession>